<comment type="caution">
    <text evidence="4">The sequence shown here is derived from an EMBL/GenBank/DDBJ whole genome shotgun (WGS) entry which is preliminary data.</text>
</comment>
<dbReference type="PANTHER" id="PTHR39084">
    <property type="entry name" value="MEMBRANE PROTEIN-RELATED"/>
    <property type="match status" value="1"/>
</dbReference>
<feature type="transmembrane region" description="Helical" evidence="1">
    <location>
        <begin position="64"/>
        <end position="83"/>
    </location>
</feature>
<feature type="transmembrane region" description="Helical" evidence="1">
    <location>
        <begin position="103"/>
        <end position="129"/>
    </location>
</feature>
<proteinExistence type="predicted"/>
<dbReference type="InterPro" id="IPR049177">
    <property type="entry name" value="MgtC_SapB_SrpB_YhiD_N"/>
</dbReference>
<evidence type="ECO:0000313" key="5">
    <source>
        <dbReference type="Proteomes" id="UP000813068"/>
    </source>
</evidence>
<feature type="transmembrane region" description="Helical" evidence="1">
    <location>
        <begin position="141"/>
        <end position="160"/>
    </location>
</feature>
<feature type="transmembrane region" description="Helical" evidence="1">
    <location>
        <begin position="7"/>
        <end position="27"/>
    </location>
</feature>
<name>A0ABS6MYS5_9GAMM</name>
<evidence type="ECO:0000259" key="3">
    <source>
        <dbReference type="Pfam" id="PF13194"/>
    </source>
</evidence>
<sequence>MTPDLDTWLDLASALAIGLLIGAERGWSAREILDTRLSAGIRTFGLVGLLGGLGTLLAGHFGPLAWLGLLLAVAVLVTTAYLIDQKHDDDPGLTSEMALLLTFLLGSLALAHSRLLAGGCAVVVALLLSLKEPMHSALKRLTAAELSGALKLLFISLVLLPALPDQGYGPWQVFNPYATWWMVVLIAGLGFAAYVAMRLVGTRHGLLLTALLGGMVSSTAMTLTLARLHSQRELHSLLAAGLLATSALMFPRVLLEVAAINPRLLAELLWPLGAAALVYAGGALYWWRRAATGEQKANAEPPLKNPFELGPALRFAVLLAVILLLVEVGRRELGAVGVYLVAILSGLTDVDAITLSLSRSALHELDAQVAVRGIALAVISNSLIKGVLIAIVGGPRLALLTVPVMAGGLGLGLALLLL</sequence>
<feature type="transmembrane region" description="Helical" evidence="1">
    <location>
        <begin position="234"/>
        <end position="255"/>
    </location>
</feature>
<evidence type="ECO:0000313" key="4">
    <source>
        <dbReference type="EMBL" id="MBV2133953.1"/>
    </source>
</evidence>
<dbReference type="Proteomes" id="UP000813068">
    <property type="component" value="Unassembled WGS sequence"/>
</dbReference>
<keyword evidence="1" id="KW-1133">Transmembrane helix</keyword>
<feature type="transmembrane region" description="Helical" evidence="1">
    <location>
        <begin position="180"/>
        <end position="200"/>
    </location>
</feature>
<feature type="transmembrane region" description="Helical" evidence="1">
    <location>
        <begin position="369"/>
        <end position="390"/>
    </location>
</feature>
<accession>A0ABS6MYS5</accession>
<feature type="domain" description="DUF4010" evidence="3">
    <location>
        <begin position="184"/>
        <end position="393"/>
    </location>
</feature>
<dbReference type="PANTHER" id="PTHR39084:SF1">
    <property type="entry name" value="DUF4010 DOMAIN-CONTAINING PROTEIN"/>
    <property type="match status" value="1"/>
</dbReference>
<keyword evidence="1" id="KW-0812">Transmembrane</keyword>
<dbReference type="Pfam" id="PF13194">
    <property type="entry name" value="DUF4010"/>
    <property type="match status" value="1"/>
</dbReference>
<evidence type="ECO:0000259" key="2">
    <source>
        <dbReference type="Pfam" id="PF02308"/>
    </source>
</evidence>
<reference evidence="4 5" key="1">
    <citation type="submission" date="2021-06" db="EMBL/GenBank/DDBJ databases">
        <title>Differences between aerobic and microaerobic xylene degrading microbial communities.</title>
        <authorList>
            <person name="Banerjee S."/>
            <person name="Tancsics A."/>
        </authorList>
    </citation>
    <scope>NUCLEOTIDE SEQUENCE [LARGE SCALE GENOMIC DNA]</scope>
    <source>
        <strain evidence="4 5">MAP12</strain>
    </source>
</reference>
<feature type="transmembrane region" description="Helical" evidence="1">
    <location>
        <begin position="267"/>
        <end position="287"/>
    </location>
</feature>
<feature type="transmembrane region" description="Helical" evidence="1">
    <location>
        <begin position="207"/>
        <end position="228"/>
    </location>
</feature>
<gene>
    <name evidence="4" type="ORF">KRX52_14325</name>
</gene>
<dbReference type="Pfam" id="PF02308">
    <property type="entry name" value="MgtC"/>
    <property type="match status" value="1"/>
</dbReference>
<dbReference type="EMBL" id="JAHRGL010000040">
    <property type="protein sequence ID" value="MBV2133953.1"/>
    <property type="molecule type" value="Genomic_DNA"/>
</dbReference>
<dbReference type="RefSeq" id="WP_217682390.1">
    <property type="nucleotide sequence ID" value="NZ_JAHRGL010000040.1"/>
</dbReference>
<feature type="domain" description="MgtC/SapB/SrpB/YhiD N-terminal" evidence="2">
    <location>
        <begin position="11"/>
        <end position="136"/>
    </location>
</feature>
<keyword evidence="1" id="KW-0472">Membrane</keyword>
<feature type="transmembrane region" description="Helical" evidence="1">
    <location>
        <begin position="39"/>
        <end position="57"/>
    </location>
</feature>
<dbReference type="InterPro" id="IPR025105">
    <property type="entry name" value="DUF4010"/>
</dbReference>
<feature type="transmembrane region" description="Helical" evidence="1">
    <location>
        <begin position="397"/>
        <end position="417"/>
    </location>
</feature>
<protein>
    <submittedName>
        <fullName evidence="4">MgtC/SapB family protein</fullName>
    </submittedName>
</protein>
<feature type="transmembrane region" description="Helical" evidence="1">
    <location>
        <begin position="307"/>
        <end position="326"/>
    </location>
</feature>
<evidence type="ECO:0000256" key="1">
    <source>
        <dbReference type="SAM" id="Phobius"/>
    </source>
</evidence>
<keyword evidence="5" id="KW-1185">Reference proteome</keyword>
<feature type="transmembrane region" description="Helical" evidence="1">
    <location>
        <begin position="338"/>
        <end position="357"/>
    </location>
</feature>
<organism evidence="4 5">
    <name type="scientific">Geopseudomonas aromaticivorans</name>
    <dbReference type="NCBI Taxonomy" id="2849492"/>
    <lineage>
        <taxon>Bacteria</taxon>
        <taxon>Pseudomonadati</taxon>
        <taxon>Pseudomonadota</taxon>
        <taxon>Gammaproteobacteria</taxon>
        <taxon>Pseudomonadales</taxon>
        <taxon>Pseudomonadaceae</taxon>
        <taxon>Geopseudomonas</taxon>
    </lineage>
</organism>